<dbReference type="GO" id="GO:0009740">
    <property type="term" value="P:gibberellic acid mediated signaling pathway"/>
    <property type="evidence" value="ECO:0007669"/>
    <property type="project" value="TreeGrafter"/>
</dbReference>
<gene>
    <name evidence="2" type="ORF">CJ030_MR0G003677</name>
</gene>
<comment type="pathway">
    <text evidence="1">Protein modification; protein ubiquitination.</text>
</comment>
<reference evidence="2 3" key="1">
    <citation type="journal article" date="2019" name="Plant Biotechnol. J.">
        <title>The red bayberry genome and genetic basis of sex determination.</title>
        <authorList>
            <person name="Jia H.M."/>
            <person name="Jia H.J."/>
            <person name="Cai Q.L."/>
            <person name="Wang Y."/>
            <person name="Zhao H.B."/>
            <person name="Yang W.F."/>
            <person name="Wang G.Y."/>
            <person name="Li Y.H."/>
            <person name="Zhan D.L."/>
            <person name="Shen Y.T."/>
            <person name="Niu Q.F."/>
            <person name="Chang L."/>
            <person name="Qiu J."/>
            <person name="Zhao L."/>
            <person name="Xie H.B."/>
            <person name="Fu W.Y."/>
            <person name="Jin J."/>
            <person name="Li X.W."/>
            <person name="Jiao Y."/>
            <person name="Zhou C.C."/>
            <person name="Tu T."/>
            <person name="Chai C.Y."/>
            <person name="Gao J.L."/>
            <person name="Fan L.J."/>
            <person name="van de Weg E."/>
            <person name="Wang J.Y."/>
            <person name="Gao Z.S."/>
        </authorList>
    </citation>
    <scope>NUCLEOTIDE SEQUENCE [LARGE SCALE GENOMIC DNA]</scope>
    <source>
        <tissue evidence="2">Leaves</tissue>
    </source>
</reference>
<dbReference type="GO" id="GO:0016567">
    <property type="term" value="P:protein ubiquitination"/>
    <property type="evidence" value="ECO:0007669"/>
    <property type="project" value="UniProtKB-UniRule"/>
</dbReference>
<protein>
    <recommendedName>
        <fullName evidence="1">F-box protein</fullName>
    </recommendedName>
</protein>
<dbReference type="OrthoDB" id="1905685at2759"/>
<name>A0A6A1UMF7_9ROSI</name>
<dbReference type="InterPro" id="IPR036047">
    <property type="entry name" value="F-box-like_dom_sf"/>
</dbReference>
<keyword evidence="1" id="KW-0833">Ubl conjugation pathway</keyword>
<comment type="subcellular location">
    <subcellularLocation>
        <location evidence="1">Nucleus</location>
    </subcellularLocation>
</comment>
<dbReference type="GO" id="GO:0005634">
    <property type="term" value="C:nucleus"/>
    <property type="evidence" value="ECO:0007669"/>
    <property type="project" value="UniProtKB-SubCell"/>
</dbReference>
<keyword evidence="1" id="KW-0539">Nucleus</keyword>
<organism evidence="2 3">
    <name type="scientific">Morella rubra</name>
    <name type="common">Chinese bayberry</name>
    <dbReference type="NCBI Taxonomy" id="262757"/>
    <lineage>
        <taxon>Eukaryota</taxon>
        <taxon>Viridiplantae</taxon>
        <taxon>Streptophyta</taxon>
        <taxon>Embryophyta</taxon>
        <taxon>Tracheophyta</taxon>
        <taxon>Spermatophyta</taxon>
        <taxon>Magnoliopsida</taxon>
        <taxon>eudicotyledons</taxon>
        <taxon>Gunneridae</taxon>
        <taxon>Pentapetalae</taxon>
        <taxon>rosids</taxon>
        <taxon>fabids</taxon>
        <taxon>Fagales</taxon>
        <taxon>Myricaceae</taxon>
        <taxon>Morella</taxon>
    </lineage>
</organism>
<dbReference type="AlphaFoldDB" id="A0A6A1UMF7"/>
<keyword evidence="3" id="KW-1185">Reference proteome</keyword>
<dbReference type="EMBL" id="RXIC02000066">
    <property type="protein sequence ID" value="KAB1201442.1"/>
    <property type="molecule type" value="Genomic_DNA"/>
</dbReference>
<dbReference type="GO" id="GO:0019005">
    <property type="term" value="C:SCF ubiquitin ligase complex"/>
    <property type="evidence" value="ECO:0007669"/>
    <property type="project" value="UniProtKB-UniRule"/>
</dbReference>
<evidence type="ECO:0000256" key="1">
    <source>
        <dbReference type="RuleBase" id="RU369085"/>
    </source>
</evidence>
<dbReference type="SUPFAM" id="SSF81383">
    <property type="entry name" value="F-box domain"/>
    <property type="match status" value="1"/>
</dbReference>
<dbReference type="PANTHER" id="PTHR12874">
    <property type="entry name" value="F-BOX ONLY PROTEIN 48-RELATED"/>
    <property type="match status" value="1"/>
</dbReference>
<dbReference type="GO" id="GO:0031146">
    <property type="term" value="P:SCF-dependent proteasomal ubiquitin-dependent protein catabolic process"/>
    <property type="evidence" value="ECO:0007669"/>
    <property type="project" value="UniProtKB-UniRule"/>
</dbReference>
<evidence type="ECO:0000313" key="3">
    <source>
        <dbReference type="Proteomes" id="UP000516437"/>
    </source>
</evidence>
<comment type="function">
    <text evidence="1">Acts as a component of a SCF E3 ubiquitin ligase complexes.</text>
</comment>
<comment type="subunit">
    <text evidence="1">Component of the SCF-type E3 ligase complex.</text>
</comment>
<dbReference type="PANTHER" id="PTHR12874:SF16">
    <property type="entry name" value="OS01G0800800 PROTEIN"/>
    <property type="match status" value="1"/>
</dbReference>
<proteinExistence type="predicted"/>
<evidence type="ECO:0000313" key="2">
    <source>
        <dbReference type="EMBL" id="KAB1201442.1"/>
    </source>
</evidence>
<accession>A0A6A1UMF7</accession>
<sequence>MASCVCKSWSNYLSADHLWKPICNAHFPSLSVHQLADFPVPYHRLYAIGLAAAKRRVQAPGEPRLSLSRIIFALNIRCKNTTIVSLAKPAKYLLVDPKGVFRFDIAANYELPMMTGAMEEVRISWNVILRGWGAVFTMMDCEGKVNFSPGAHGWFSEELPPAGCCSSTAAPVIVSDVKIGLCTRRGQWGREG</sequence>
<comment type="caution">
    <text evidence="2">The sequence shown here is derived from an EMBL/GenBank/DDBJ whole genome shotgun (WGS) entry which is preliminary data.</text>
</comment>
<dbReference type="Proteomes" id="UP000516437">
    <property type="component" value="Unassembled WGS sequence"/>
</dbReference>
<dbReference type="GO" id="GO:0005737">
    <property type="term" value="C:cytoplasm"/>
    <property type="evidence" value="ECO:0007669"/>
    <property type="project" value="TreeGrafter"/>
</dbReference>